<dbReference type="PANTHER" id="PTHR30069:SF29">
    <property type="entry name" value="HEMOGLOBIN AND HEMOGLOBIN-HAPTOGLOBIN-BINDING PROTEIN 1-RELATED"/>
    <property type="match status" value="1"/>
</dbReference>
<dbReference type="GO" id="GO:0044718">
    <property type="term" value="P:siderophore transmembrane transport"/>
    <property type="evidence" value="ECO:0007669"/>
    <property type="project" value="TreeGrafter"/>
</dbReference>
<sequence length="822" mass="91279">MRPAISIPVRLFFILAGTLFFSFRPNDDEFIKRLLEQFRVYINQQPTEKVYIHIDRDTYLTGETVWLKGYMFDGYTHTADTLSSVLYVELVDPYARQVCLRTQLRATGSYAIGQLILPDSLPAGSYQLRAYTNLMRNYSESYFFTKTLTVLHADDSSVRTTPVKQTQPDVQFLPEGGHLVTGLTSRIAFKAVNSVGQGVAAKGFVLDAKKDTVIGFFTTHLGMGHFMLKPEPAQTYTAFVPLPNGTLASYALPVIQEQGVVMQVENLTNKDNVLVYVMHNKAITDTAATLTLVAQAGGQIIQVAKIPLTRKMAAVRLPRATFPEGIAQLTVFDETQKPVCERLIFINKNEQLNVAVVADKASYKNREQVNLTIKTTNADGKPLSANLSLAAVDTKLAPEGDSNSTTIRSHILLSSDLVGTIEQPDTYFNPENKDRLLQLDLLLMTQGWRRFAWTDVLSGTIPVLKYPYEKGLSLTGKVVRPNQKDIGGTVKMTFIIAKKDSSRQILAGESDEAGNFWAYDLDFTDTATVMIQGLKGAANRNLVITLDQLLKPTVTIVKVPYNPMEFRRDELTDFIRRTKEYQEIERQIRQNREVLLNAVTVKAKKYAERDSRVIYGTPDATVKFDQTNTSGRLTILDVIQGRIAGVQVTGNGFNARVQIRGAANFNGPVDPLFVLDGMPMDLQAILGISVQDVDRVDVLKGASAAIYGSRASGGVISILTKRGKSVDEIPREAPPGTLLAKLPGYAPVREFYSPRYDIKKPEHARPDYRTTLHWAPMIQTDIEGKATVSFYTSDAKTDLRIRVEGATLDGRPVVGESRVRVE</sequence>
<dbReference type="AlphaFoldDB" id="A0A2K8YV32"/>
<keyword evidence="2" id="KW-0813">Transport</keyword>
<proteinExistence type="inferred from homology"/>
<accession>A0A2K8YV32</accession>
<feature type="domain" description="TonB-dependent receptor plug" evidence="3">
    <location>
        <begin position="622"/>
        <end position="715"/>
    </location>
</feature>
<evidence type="ECO:0000256" key="2">
    <source>
        <dbReference type="PROSITE-ProRule" id="PRU01360"/>
    </source>
</evidence>
<keyword evidence="2" id="KW-1134">Transmembrane beta strand</keyword>
<dbReference type="Proteomes" id="UP000232883">
    <property type="component" value="Chromosome"/>
</dbReference>
<comment type="subcellular location">
    <subcellularLocation>
        <location evidence="2">Cell outer membrane</location>
        <topology evidence="2">Multi-pass membrane protein</topology>
    </subcellularLocation>
</comment>
<dbReference type="KEGG" id="spir:CWM47_06560"/>
<dbReference type="SUPFAM" id="SSF56935">
    <property type="entry name" value="Porins"/>
    <property type="match status" value="1"/>
</dbReference>
<comment type="similarity">
    <text evidence="2">Belongs to the TonB-dependent receptor family.</text>
</comment>
<dbReference type="EMBL" id="CP025096">
    <property type="protein sequence ID" value="AUD01505.1"/>
    <property type="molecule type" value="Genomic_DNA"/>
</dbReference>
<keyword evidence="4" id="KW-0675">Receptor</keyword>
<dbReference type="PANTHER" id="PTHR30069">
    <property type="entry name" value="TONB-DEPENDENT OUTER MEMBRANE RECEPTOR"/>
    <property type="match status" value="1"/>
</dbReference>
<dbReference type="GO" id="GO:0009279">
    <property type="term" value="C:cell outer membrane"/>
    <property type="evidence" value="ECO:0007669"/>
    <property type="project" value="UniProtKB-SubCell"/>
</dbReference>
<dbReference type="PROSITE" id="PS52016">
    <property type="entry name" value="TONB_DEPENDENT_REC_3"/>
    <property type="match status" value="1"/>
</dbReference>
<evidence type="ECO:0000259" key="3">
    <source>
        <dbReference type="Pfam" id="PF07715"/>
    </source>
</evidence>
<organism evidence="4 5">
    <name type="scientific">Spirosoma pollinicola</name>
    <dbReference type="NCBI Taxonomy" id="2057025"/>
    <lineage>
        <taxon>Bacteria</taxon>
        <taxon>Pseudomonadati</taxon>
        <taxon>Bacteroidota</taxon>
        <taxon>Cytophagia</taxon>
        <taxon>Cytophagales</taxon>
        <taxon>Cytophagaceae</taxon>
        <taxon>Spirosoma</taxon>
    </lineage>
</organism>
<keyword evidence="2" id="KW-0812">Transmembrane</keyword>
<keyword evidence="2" id="KW-0472">Membrane</keyword>
<dbReference type="OrthoDB" id="679547at2"/>
<dbReference type="InterPro" id="IPR039426">
    <property type="entry name" value="TonB-dep_rcpt-like"/>
</dbReference>
<dbReference type="Gene3D" id="2.60.40.1930">
    <property type="match status" value="1"/>
</dbReference>
<reference evidence="4 5" key="1">
    <citation type="submission" date="2017-11" db="EMBL/GenBank/DDBJ databases">
        <title>Taxonomic description and genome sequences of Spirosoma HA7 sp. nov., isolated from pollen microhabitat of Corylus avellana.</title>
        <authorList>
            <person name="Ambika Manirajan B."/>
            <person name="Suarez C."/>
            <person name="Ratering S."/>
            <person name="Geissler-Plaum R."/>
            <person name="Cardinale M."/>
            <person name="Sylvia S."/>
        </authorList>
    </citation>
    <scope>NUCLEOTIDE SEQUENCE [LARGE SCALE GENOMIC DNA]</scope>
    <source>
        <strain evidence="4 5">HA7</strain>
    </source>
</reference>
<dbReference type="InterPro" id="IPR012910">
    <property type="entry name" value="Plug_dom"/>
</dbReference>
<dbReference type="InterPro" id="IPR037066">
    <property type="entry name" value="Plug_dom_sf"/>
</dbReference>
<evidence type="ECO:0000313" key="4">
    <source>
        <dbReference type="EMBL" id="AUD01505.1"/>
    </source>
</evidence>
<dbReference type="Pfam" id="PF07715">
    <property type="entry name" value="Plug"/>
    <property type="match status" value="1"/>
</dbReference>
<gene>
    <name evidence="4" type="ORF">CWM47_06560</name>
</gene>
<keyword evidence="1" id="KW-0732">Signal</keyword>
<protein>
    <submittedName>
        <fullName evidence="4">TonB-dependent receptor</fullName>
    </submittedName>
</protein>
<dbReference type="Gene3D" id="2.170.130.10">
    <property type="entry name" value="TonB-dependent receptor, plug domain"/>
    <property type="match status" value="1"/>
</dbReference>
<keyword evidence="2" id="KW-0998">Cell outer membrane</keyword>
<dbReference type="GO" id="GO:0015344">
    <property type="term" value="F:siderophore uptake transmembrane transporter activity"/>
    <property type="evidence" value="ECO:0007669"/>
    <property type="project" value="TreeGrafter"/>
</dbReference>
<evidence type="ECO:0000313" key="5">
    <source>
        <dbReference type="Proteomes" id="UP000232883"/>
    </source>
</evidence>
<evidence type="ECO:0000256" key="1">
    <source>
        <dbReference type="ARBA" id="ARBA00022729"/>
    </source>
</evidence>
<name>A0A2K8YV32_9BACT</name>
<dbReference type="RefSeq" id="WP_100987226.1">
    <property type="nucleotide sequence ID" value="NZ_CP025096.1"/>
</dbReference>
<keyword evidence="5" id="KW-1185">Reference proteome</keyword>